<dbReference type="Gene3D" id="1.10.3210.10">
    <property type="entry name" value="Hypothetical protein af1432"/>
    <property type="match status" value="1"/>
</dbReference>
<reference evidence="1 2" key="1">
    <citation type="submission" date="2019-04" db="EMBL/GenBank/DDBJ databases">
        <title>Sulfurimonas crateris sp. nov. a facultative anaerobic sulfur-oxidizing chemolithautotrophic bacterium isolated from a terrestrial mud vulcano.</title>
        <authorList>
            <person name="Ratnikova N.M."/>
            <person name="Slobodkin A.I."/>
            <person name="Merkel A.Y."/>
            <person name="Novikov A."/>
            <person name="Bonch-Osmolovskaya E.A."/>
            <person name="Slobodkina G.B."/>
        </authorList>
    </citation>
    <scope>NUCLEOTIDE SEQUENCE [LARGE SCALE GENOMIC DNA]</scope>
    <source>
        <strain evidence="1 2">SN118</strain>
    </source>
</reference>
<sequence length="545" mass="64064">MEYTKLEGKVLQTKILSRLQFITQNALAYFAFPSINTKRYIHSLGTMHLASHMYKGALLNANSDVRSIFLKDLYKVILKIEDELSIKSKIKSCELFEDDTLYQFLIPLKNSKEKYAYLISLQALRLVGLLHDAGHLPFSHQSEYAMQSLYEKLSLQEVCNAKEQKFLDFYEKLINKNAQVLHEAMGVEFAKMLLDYEILQDFTKENEREYIVLIYRVVDYILQDASFGGFDFGVLHSFIDATIDADRLDYINRDMLASGYIGGAVDLLRIAKQSVLSHKNQEFRVSFFDSAILDIEHVLEMRFNLYKKVIFNHEIAKKDAMLENLILYLAEEHFRKKTKAKRNDISMLWSFLDAASNQKRLDTISLLDENWLISLFKEEYFMLKYSKEKETQKMLMIFEEVLFGKKYFHSLWKNLNDFYDVLGFSMKQKYQFRESFGYINKAKLSLLRNSLQNFVSHYEKGKNIAFAYQIVSFNLGMAKDFSLYNGKNLIPIDEVSTLRKRLKKSMLNTVAFFLYCNKQELSAQMIESLREILILVFEKNMEWKQ</sequence>
<dbReference type="AlphaFoldDB" id="A0A4U2ZAS3"/>
<protein>
    <recommendedName>
        <fullName evidence="3">HD domain-containing protein</fullName>
    </recommendedName>
</protein>
<dbReference type="PANTHER" id="PTHR11373:SF4">
    <property type="entry name" value="DEOXYNUCLEOSIDE TRIPHOSPHATE TRIPHOSPHOHYDROLASE SAMHD1"/>
    <property type="match status" value="1"/>
</dbReference>
<evidence type="ECO:0000313" key="1">
    <source>
        <dbReference type="EMBL" id="TKI71304.1"/>
    </source>
</evidence>
<evidence type="ECO:0008006" key="3">
    <source>
        <dbReference type="Google" id="ProtNLM"/>
    </source>
</evidence>
<proteinExistence type="predicted"/>
<dbReference type="OrthoDB" id="9803619at2"/>
<accession>A0A4U2ZAS3</accession>
<dbReference type="PANTHER" id="PTHR11373">
    <property type="entry name" value="DEOXYNUCLEOSIDE TRIPHOSPHATE TRIPHOSPHOHYDROLASE"/>
    <property type="match status" value="1"/>
</dbReference>
<dbReference type="InterPro" id="IPR050135">
    <property type="entry name" value="dGTPase-like"/>
</dbReference>
<gene>
    <name evidence="1" type="ORF">FCU45_00800</name>
</gene>
<dbReference type="GO" id="GO:0008832">
    <property type="term" value="F:dGTPase activity"/>
    <property type="evidence" value="ECO:0007669"/>
    <property type="project" value="TreeGrafter"/>
</dbReference>
<comment type="caution">
    <text evidence="1">The sequence shown here is derived from an EMBL/GenBank/DDBJ whole genome shotgun (WGS) entry which is preliminary data.</text>
</comment>
<evidence type="ECO:0000313" key="2">
    <source>
        <dbReference type="Proteomes" id="UP000309561"/>
    </source>
</evidence>
<name>A0A4U2ZAS3_9BACT</name>
<dbReference type="SUPFAM" id="SSF109604">
    <property type="entry name" value="HD-domain/PDEase-like"/>
    <property type="match status" value="1"/>
</dbReference>
<dbReference type="Proteomes" id="UP000309561">
    <property type="component" value="Unassembled WGS sequence"/>
</dbReference>
<keyword evidence="2" id="KW-1185">Reference proteome</keyword>
<dbReference type="EMBL" id="SZPX01000001">
    <property type="protein sequence ID" value="TKI71304.1"/>
    <property type="molecule type" value="Genomic_DNA"/>
</dbReference>
<dbReference type="GO" id="GO:0006203">
    <property type="term" value="P:dGTP catabolic process"/>
    <property type="evidence" value="ECO:0007669"/>
    <property type="project" value="TreeGrafter"/>
</dbReference>
<organism evidence="1 2">
    <name type="scientific">Sulfurimonas crateris</name>
    <dbReference type="NCBI Taxonomy" id="2574727"/>
    <lineage>
        <taxon>Bacteria</taxon>
        <taxon>Pseudomonadati</taxon>
        <taxon>Campylobacterota</taxon>
        <taxon>Epsilonproteobacteria</taxon>
        <taxon>Campylobacterales</taxon>
        <taxon>Sulfurimonadaceae</taxon>
        <taxon>Sulfurimonas</taxon>
    </lineage>
</organism>